<dbReference type="Ensembl" id="ENSPCOT00000034712.1">
    <property type="protein sequence ID" value="ENSPCOP00000024032.1"/>
    <property type="gene ID" value="ENSPCOG00000024169.1"/>
</dbReference>
<keyword evidence="5 16" id="KW-0732">Signal</keyword>
<evidence type="ECO:0000256" key="14">
    <source>
        <dbReference type="ARBA" id="ARBA00074205"/>
    </source>
</evidence>
<keyword evidence="10" id="KW-0675">Receptor</keyword>
<dbReference type="GO" id="GO:0009897">
    <property type="term" value="C:external side of plasma membrane"/>
    <property type="evidence" value="ECO:0007669"/>
    <property type="project" value="TreeGrafter"/>
</dbReference>
<feature type="transmembrane region" description="Helical" evidence="15">
    <location>
        <begin position="308"/>
        <end position="325"/>
    </location>
</feature>
<dbReference type="InterPro" id="IPR040907">
    <property type="entry name" value="IL3Ra_N"/>
</dbReference>
<evidence type="ECO:0000259" key="18">
    <source>
        <dbReference type="Pfam" id="PF18611"/>
    </source>
</evidence>
<dbReference type="STRING" id="379532.ENSPCOP00000024032"/>
<feature type="signal peptide" evidence="16">
    <location>
        <begin position="1"/>
        <end position="17"/>
    </location>
</feature>
<dbReference type="InterPro" id="IPR003532">
    <property type="entry name" value="Short_hematopoietin_rcpt_2_CS"/>
</dbReference>
<name>A0A2K6GCS5_PROCO</name>
<evidence type="ECO:0000256" key="3">
    <source>
        <dbReference type="ARBA" id="ARBA00022475"/>
    </source>
</evidence>
<dbReference type="SUPFAM" id="SSF49265">
    <property type="entry name" value="Fibronectin type III"/>
    <property type="match status" value="2"/>
</dbReference>
<evidence type="ECO:0000256" key="8">
    <source>
        <dbReference type="ARBA" id="ARBA00023136"/>
    </source>
</evidence>
<feature type="domain" description="Type I cytokine receptor cytokine-binding" evidence="17">
    <location>
        <begin position="109"/>
        <end position="198"/>
    </location>
</feature>
<evidence type="ECO:0000256" key="16">
    <source>
        <dbReference type="SAM" id="SignalP"/>
    </source>
</evidence>
<evidence type="ECO:0000256" key="4">
    <source>
        <dbReference type="ARBA" id="ARBA00022692"/>
    </source>
</evidence>
<dbReference type="OMA" id="FLTCSWE"/>
<feature type="domain" description="IL-3 receptor alpha chain N-terminal" evidence="18">
    <location>
        <begin position="27"/>
        <end position="97"/>
    </location>
</feature>
<comment type="subunit">
    <text evidence="13">Interacts with IL3. Heterodimer of an alpha and a beta subunit. The beta subunit is common to the IL3, IL5 and GM-CSF receptors.</text>
</comment>
<feature type="chain" id="PRO_5014399389" description="Interleukin-3 receptor subunit alpha" evidence="16">
    <location>
        <begin position="18"/>
        <end position="377"/>
    </location>
</feature>
<comment type="similarity">
    <text evidence="2">Belongs to the type I cytokine receptor family. Type 5 subfamily.</text>
</comment>
<evidence type="ECO:0000313" key="20">
    <source>
        <dbReference type="Proteomes" id="UP000233160"/>
    </source>
</evidence>
<dbReference type="AlphaFoldDB" id="A0A2K6GCS5"/>
<reference evidence="19" key="2">
    <citation type="submission" date="2025-09" db="UniProtKB">
        <authorList>
            <consortium name="Ensembl"/>
        </authorList>
    </citation>
    <scope>IDENTIFICATION</scope>
</reference>
<dbReference type="Gene3D" id="2.60.40.3850">
    <property type="match status" value="1"/>
</dbReference>
<proteinExistence type="inferred from homology"/>
<dbReference type="Proteomes" id="UP000233160">
    <property type="component" value="Unassembled WGS sequence"/>
</dbReference>
<dbReference type="Pfam" id="PF09240">
    <property type="entry name" value="IL6Ra-bind"/>
    <property type="match status" value="1"/>
</dbReference>
<dbReference type="PROSITE" id="PS01356">
    <property type="entry name" value="HEMATOPO_REC_S_F2"/>
    <property type="match status" value="1"/>
</dbReference>
<evidence type="ECO:0000256" key="9">
    <source>
        <dbReference type="ARBA" id="ARBA00023157"/>
    </source>
</evidence>
<keyword evidence="8 15" id="KW-0472">Membrane</keyword>
<evidence type="ECO:0000256" key="5">
    <source>
        <dbReference type="ARBA" id="ARBA00022729"/>
    </source>
</evidence>
<dbReference type="GO" id="GO:0004912">
    <property type="term" value="F:interleukin-3 receptor activity"/>
    <property type="evidence" value="ECO:0007669"/>
    <property type="project" value="Ensembl"/>
</dbReference>
<keyword evidence="3" id="KW-1003">Cell membrane</keyword>
<gene>
    <name evidence="19" type="primary">IL3RA</name>
</gene>
<evidence type="ECO:0000313" key="19">
    <source>
        <dbReference type="Ensembl" id="ENSPCOP00000024032.1"/>
    </source>
</evidence>
<accession>A0A2K6GCS5</accession>
<dbReference type="Gene3D" id="2.60.40.10">
    <property type="entry name" value="Immunoglobulins"/>
    <property type="match status" value="2"/>
</dbReference>
<dbReference type="FunFam" id="2.60.40.10:FF:002832">
    <property type="entry name" value="Interleukin-3 receptor subunit alpha"/>
    <property type="match status" value="1"/>
</dbReference>
<evidence type="ECO:0000256" key="13">
    <source>
        <dbReference type="ARBA" id="ARBA00065508"/>
    </source>
</evidence>
<dbReference type="InterPro" id="IPR015321">
    <property type="entry name" value="TypeI_recpt_CBD"/>
</dbReference>
<comment type="subcellular location">
    <subcellularLocation>
        <location evidence="1">Cell membrane</location>
        <topology evidence="1">Single-pass type I membrane protein</topology>
    </subcellularLocation>
</comment>
<evidence type="ECO:0000256" key="2">
    <source>
        <dbReference type="ARBA" id="ARBA00008159"/>
    </source>
</evidence>
<keyword evidence="9" id="KW-1015">Disulfide bond</keyword>
<reference evidence="19" key="1">
    <citation type="submission" date="2025-08" db="UniProtKB">
        <authorList>
            <consortium name="Ensembl"/>
        </authorList>
    </citation>
    <scope>IDENTIFICATION</scope>
</reference>
<dbReference type="InterPro" id="IPR013783">
    <property type="entry name" value="Ig-like_fold"/>
</dbReference>
<evidence type="ECO:0000256" key="1">
    <source>
        <dbReference type="ARBA" id="ARBA00004251"/>
    </source>
</evidence>
<protein>
    <recommendedName>
        <fullName evidence="14">Interleukin-3 receptor subunit alpha</fullName>
    </recommendedName>
</protein>
<keyword evidence="11" id="KW-0325">Glycoprotein</keyword>
<dbReference type="GeneTree" id="ENSGT00940000163802"/>
<evidence type="ECO:0000256" key="6">
    <source>
        <dbReference type="ARBA" id="ARBA00022843"/>
    </source>
</evidence>
<dbReference type="InterPro" id="IPR036116">
    <property type="entry name" value="FN3_sf"/>
</dbReference>
<sequence length="377" mass="42834">MAVLWLMLLLMPASCLLQTTQDPNSPIKNVRMDPEHKRLTWDLNGNVDQISCIEESRLPVQAKNNRYCSFELMSPCKVTNYTVTVTDPPFSTWILFPEPDGTPGAAAENLSCRVHDVDFLTCDWTVGRAAPQDVQYQLYVEDGTTLERRKCLHYKTDDRGTHVGCRFDDISRLSKYPHGLRFTVGGTSGAARVPCTDVFRYLSAIEKLTPPNITVTCNKTHSFMEWKMLSYFNHRFNYELQIQKSTEAAATETVKEHTSFTLLNTGAYTVRIRVREVFDELLSEWSAPQRFECDQEEDMHTRSLRTSLLAALGVLLALLLALLLCRRFSLMQKVLPPIPRMKNPIGDDFPSTLMPWEAGRADPEDCAVAEVQVVKET</sequence>
<keyword evidence="6" id="KW-0832">Ubl conjugation</keyword>
<evidence type="ECO:0000256" key="12">
    <source>
        <dbReference type="ARBA" id="ARBA00056770"/>
    </source>
</evidence>
<evidence type="ECO:0000256" key="11">
    <source>
        <dbReference type="ARBA" id="ARBA00023180"/>
    </source>
</evidence>
<evidence type="ECO:0000256" key="15">
    <source>
        <dbReference type="SAM" id="Phobius"/>
    </source>
</evidence>
<evidence type="ECO:0000256" key="10">
    <source>
        <dbReference type="ARBA" id="ARBA00023170"/>
    </source>
</evidence>
<organism evidence="19 20">
    <name type="scientific">Propithecus coquereli</name>
    <name type="common">Coquerel's sifaka</name>
    <name type="synonym">Propithecus verreauxi coquereli</name>
    <dbReference type="NCBI Taxonomy" id="379532"/>
    <lineage>
        <taxon>Eukaryota</taxon>
        <taxon>Metazoa</taxon>
        <taxon>Chordata</taxon>
        <taxon>Craniata</taxon>
        <taxon>Vertebrata</taxon>
        <taxon>Euteleostomi</taxon>
        <taxon>Mammalia</taxon>
        <taxon>Eutheria</taxon>
        <taxon>Euarchontoglires</taxon>
        <taxon>Primates</taxon>
        <taxon>Strepsirrhini</taxon>
        <taxon>Lemuriformes</taxon>
        <taxon>Indriidae</taxon>
        <taxon>Propithecus</taxon>
    </lineage>
</organism>
<evidence type="ECO:0000259" key="17">
    <source>
        <dbReference type="Pfam" id="PF09240"/>
    </source>
</evidence>
<keyword evidence="7 15" id="KW-1133">Transmembrane helix</keyword>
<dbReference type="PANTHER" id="PTHR23037:SF46">
    <property type="entry name" value="INTERLEUKIN 5 RECEPTOR SUBUNIT ALPHA"/>
    <property type="match status" value="1"/>
</dbReference>
<keyword evidence="20" id="KW-1185">Reference proteome</keyword>
<comment type="function">
    <text evidence="12">Cell surface receptor for IL3 expressed on hematopoietic progenitor cells, monocytes and B-lymphocytes that controls the production and differentiation of hematopoietic progenitor cells into lineage-restricted cells. Ligand stimulation rapidly induces hetrodimerization with IL3RB, phosphorylation and enzyme activity of effector proteins such as JAK2 and PI3K that play a role in signaling cell proliferation and differentiation. Activation of JAK2 leads to STAT5-mediated transcriptional program.</text>
</comment>
<dbReference type="PANTHER" id="PTHR23037">
    <property type="entry name" value="CYTOKINE RECEPTOR"/>
    <property type="match status" value="1"/>
</dbReference>
<dbReference type="Pfam" id="PF18611">
    <property type="entry name" value="IL3Ra_N"/>
    <property type="match status" value="1"/>
</dbReference>
<keyword evidence="4 15" id="KW-0812">Transmembrane</keyword>
<evidence type="ECO:0000256" key="7">
    <source>
        <dbReference type="ARBA" id="ARBA00022989"/>
    </source>
</evidence>